<gene>
    <name evidence="1" type="ORF">g.26783</name>
</gene>
<dbReference type="AlphaFoldDB" id="A0A2S2Q2L8"/>
<sequence>MEKMKVKIQITEIVIANNVDTDGVVKIITELKSERRTRTGRFDPRYGHVPHLYHAVDLRPRVQRVVPASAVGILVESVRNITHVTFRATTATAASVFGELALATGSRSVGDRSRTSTRRTTTWLAEGEVQAEEVLLRTTTPLVIAQSGYIHVVIALCLVGRSCLLLYISPSASILHRFSSLRSSFCSSHIFRIDYVLET</sequence>
<name>A0A2S2Q2L8_9HEMI</name>
<dbReference type="EMBL" id="GGMS01002740">
    <property type="protein sequence ID" value="MBY71943.1"/>
    <property type="molecule type" value="Transcribed_RNA"/>
</dbReference>
<evidence type="ECO:0000313" key="1">
    <source>
        <dbReference type="EMBL" id="MBY71943.1"/>
    </source>
</evidence>
<protein>
    <submittedName>
        <fullName evidence="1">Uncharacterized protein</fullName>
    </submittedName>
</protein>
<reference evidence="1" key="1">
    <citation type="submission" date="2018-04" db="EMBL/GenBank/DDBJ databases">
        <title>Transcriptome assembly of Sipha flava.</title>
        <authorList>
            <person name="Scully E.D."/>
            <person name="Geib S.M."/>
            <person name="Palmer N.A."/>
            <person name="Koch K."/>
            <person name="Bradshaw J."/>
            <person name="Heng-Moss T."/>
            <person name="Sarath G."/>
        </authorList>
    </citation>
    <scope>NUCLEOTIDE SEQUENCE</scope>
</reference>
<proteinExistence type="predicted"/>
<organism evidence="1">
    <name type="scientific">Sipha flava</name>
    <name type="common">yellow sugarcane aphid</name>
    <dbReference type="NCBI Taxonomy" id="143950"/>
    <lineage>
        <taxon>Eukaryota</taxon>
        <taxon>Metazoa</taxon>
        <taxon>Ecdysozoa</taxon>
        <taxon>Arthropoda</taxon>
        <taxon>Hexapoda</taxon>
        <taxon>Insecta</taxon>
        <taxon>Pterygota</taxon>
        <taxon>Neoptera</taxon>
        <taxon>Paraneoptera</taxon>
        <taxon>Hemiptera</taxon>
        <taxon>Sternorrhyncha</taxon>
        <taxon>Aphidomorpha</taxon>
        <taxon>Aphidoidea</taxon>
        <taxon>Aphididae</taxon>
        <taxon>Sipha</taxon>
    </lineage>
</organism>
<accession>A0A2S2Q2L8</accession>